<dbReference type="PANTHER" id="PTHR45982:SF1">
    <property type="entry name" value="REGULATOR OF CHROMOSOME CONDENSATION"/>
    <property type="match status" value="1"/>
</dbReference>
<gene>
    <name evidence="1" type="ORF">DN745_02530</name>
</gene>
<organism evidence="1 2">
    <name type="scientific">Bradymonas sediminis</name>
    <dbReference type="NCBI Taxonomy" id="1548548"/>
    <lineage>
        <taxon>Bacteria</taxon>
        <taxon>Deltaproteobacteria</taxon>
        <taxon>Bradymonadales</taxon>
        <taxon>Bradymonadaceae</taxon>
        <taxon>Bradymonas</taxon>
    </lineage>
</organism>
<protein>
    <submittedName>
        <fullName evidence="1">Uncharacterized protein</fullName>
    </submittedName>
</protein>
<dbReference type="SUPFAM" id="SSF50985">
    <property type="entry name" value="RCC1/BLIP-II"/>
    <property type="match status" value="1"/>
</dbReference>
<evidence type="ECO:0000313" key="2">
    <source>
        <dbReference type="Proteomes" id="UP000249799"/>
    </source>
</evidence>
<dbReference type="EMBL" id="CP030032">
    <property type="protein sequence ID" value="AWV88274.1"/>
    <property type="molecule type" value="Genomic_DNA"/>
</dbReference>
<dbReference type="InterPro" id="IPR003343">
    <property type="entry name" value="Big_2"/>
</dbReference>
<dbReference type="Gene3D" id="2.130.10.30">
    <property type="entry name" value="Regulator of chromosome condensation 1/beta-lactamase-inhibitor protein II"/>
    <property type="match status" value="2"/>
</dbReference>
<dbReference type="InterPro" id="IPR051553">
    <property type="entry name" value="Ran_GTPase-activating"/>
</dbReference>
<name>A0A2Z4FHQ9_9DELT</name>
<dbReference type="Pfam" id="PF02368">
    <property type="entry name" value="Big_2"/>
    <property type="match status" value="1"/>
</dbReference>
<proteinExistence type="predicted"/>
<dbReference type="Proteomes" id="UP000249799">
    <property type="component" value="Chromosome"/>
</dbReference>
<reference evidence="1 2" key="1">
    <citation type="submission" date="2018-06" db="EMBL/GenBank/DDBJ databases">
        <title>Lujinxingia sediminis gen. nov. sp. nov., a new facultative anaerobic member of the class Deltaproteobacteria, and proposal of Lujinxingaceae fam. nov.</title>
        <authorList>
            <person name="Guo L.-Y."/>
            <person name="Li C.-M."/>
            <person name="Wang S."/>
            <person name="Du Z.-J."/>
        </authorList>
    </citation>
    <scope>NUCLEOTIDE SEQUENCE [LARGE SCALE GENOMIC DNA]</scope>
    <source>
        <strain evidence="1 2">FA350</strain>
    </source>
</reference>
<dbReference type="Gene3D" id="2.60.40.1080">
    <property type="match status" value="2"/>
</dbReference>
<dbReference type="RefSeq" id="WP_111331876.1">
    <property type="nucleotide sequence ID" value="NZ_CP030032.1"/>
</dbReference>
<dbReference type="KEGG" id="bsed:DN745_02530"/>
<dbReference type="InterPro" id="IPR009091">
    <property type="entry name" value="RCC1/BLIP-II"/>
</dbReference>
<keyword evidence="2" id="KW-1185">Reference proteome</keyword>
<sequence length="609" mass="65719">MNIDCIRVFLFLVFLQVIAVNIACSDSNKTLRDVGDVGHQSDGDQADVTADQDIREDEGRHIAQLVVLPRTIAMAPTGVVQASIKGYDSRGVELELEAGQVVWEVEDPQVATVDQSGKITGLQTGTTQLLASAQEAVDSVEVHVKRVEHIEIIPNGGEVALGTPLQLELRAYSADGARLPVGTQGVWASDPDEIAEVDSNGVLNSQNPGMVEVQVTLGALQAAAEFRVEVKFRSMHCKGTFCCMTSTQSDMYCWGRMGSGSEDNPGMFFMESSITKIETDLEFISYDWEALAGWGALCGLTELGIVYCWGTNFYKMVGREDFLAIYETPQELETEVHFQDIAMGTGAACGLTFEGDLYCWGAKPFYGYSTMGVSPENARAQPYLVVEGPFTEFRMSNGVICLLGLDSRWSCIGDDLFGLIGDDGTGVSQLTAISAPEPLVDVLPPNSPSGAAYCGLNSKRRVYCWGSNLYQTLGHPPAADGSVLITQAPQPTLWDLRFSELRGNSHSSRYCGLNMGVTAIACWGSNFGPGTRGCGLGPRVSSALKSTYIPQYIDGLPEDIVDFSVTDSGGCALTEGGDIWCWGLYGDGSLVREDAFDFCEQSPQRVSTF</sequence>
<evidence type="ECO:0000313" key="1">
    <source>
        <dbReference type="EMBL" id="AWV88274.1"/>
    </source>
</evidence>
<dbReference type="PANTHER" id="PTHR45982">
    <property type="entry name" value="REGULATOR OF CHROMOSOME CONDENSATION"/>
    <property type="match status" value="1"/>
</dbReference>
<dbReference type="OrthoDB" id="5475758at2"/>
<dbReference type="InterPro" id="IPR008964">
    <property type="entry name" value="Invasin/intimin_cell_adhesion"/>
</dbReference>
<accession>A0A2Z4FHQ9</accession>
<dbReference type="GO" id="GO:0005085">
    <property type="term" value="F:guanyl-nucleotide exchange factor activity"/>
    <property type="evidence" value="ECO:0007669"/>
    <property type="project" value="TreeGrafter"/>
</dbReference>
<dbReference type="AlphaFoldDB" id="A0A2Z4FHQ9"/>
<dbReference type="GO" id="GO:0005737">
    <property type="term" value="C:cytoplasm"/>
    <property type="evidence" value="ECO:0007669"/>
    <property type="project" value="TreeGrafter"/>
</dbReference>
<dbReference type="SUPFAM" id="SSF49373">
    <property type="entry name" value="Invasin/intimin cell-adhesion fragments"/>
    <property type="match status" value="2"/>
</dbReference>